<name>A0A0C2M629_THEKT</name>
<proteinExistence type="predicted"/>
<dbReference type="EMBL" id="JWZT01004955">
    <property type="protein sequence ID" value="KII62505.1"/>
    <property type="molecule type" value="Genomic_DNA"/>
</dbReference>
<comment type="caution">
    <text evidence="1">The sequence shown here is derived from an EMBL/GenBank/DDBJ whole genome shotgun (WGS) entry which is preliminary data.</text>
</comment>
<organism evidence="1 2">
    <name type="scientific">Thelohanellus kitauei</name>
    <name type="common">Myxosporean</name>
    <dbReference type="NCBI Taxonomy" id="669202"/>
    <lineage>
        <taxon>Eukaryota</taxon>
        <taxon>Metazoa</taxon>
        <taxon>Cnidaria</taxon>
        <taxon>Myxozoa</taxon>
        <taxon>Myxosporea</taxon>
        <taxon>Bivalvulida</taxon>
        <taxon>Platysporina</taxon>
        <taxon>Myxobolidae</taxon>
        <taxon>Thelohanellus</taxon>
    </lineage>
</organism>
<evidence type="ECO:0000313" key="1">
    <source>
        <dbReference type="EMBL" id="KII62505.1"/>
    </source>
</evidence>
<dbReference type="AlphaFoldDB" id="A0A0C2M629"/>
<reference evidence="1 2" key="1">
    <citation type="journal article" date="2014" name="Genome Biol. Evol.">
        <title>The genome of the myxosporean Thelohanellus kitauei shows adaptations to nutrient acquisition within its fish host.</title>
        <authorList>
            <person name="Yang Y."/>
            <person name="Xiong J."/>
            <person name="Zhou Z."/>
            <person name="Huo F."/>
            <person name="Miao W."/>
            <person name="Ran C."/>
            <person name="Liu Y."/>
            <person name="Zhang J."/>
            <person name="Feng J."/>
            <person name="Wang M."/>
            <person name="Wang M."/>
            <person name="Wang L."/>
            <person name="Yao B."/>
        </authorList>
    </citation>
    <scope>NUCLEOTIDE SEQUENCE [LARGE SCALE GENOMIC DNA]</scope>
    <source>
        <strain evidence="1">Wuqing</strain>
    </source>
</reference>
<dbReference type="Proteomes" id="UP000031668">
    <property type="component" value="Unassembled WGS sequence"/>
</dbReference>
<sequence length="546" mass="61554">MDDFIRVADVYFHEQQTPPICSVSQPAANEPPPTNISDSAVSADQLITPKSSAEVKPYAADVVKKGHVDIVCELIIYHKNKVEKTTTSSPFLIIHHTENNIQGTQASNTKPETFMTRYEIHRHTACVKAINQSAIPINEAISLIADIVVPALYQIMKEWQLPNKVTFSGLKISTKAVDANYYILKMISFIDCTDGDQELPDKKVFTPREYCAFVTPAVAILCVYGPRWHSTRERDSLKIGIICKIDDIADGFGYEAITASDKIKSSDVYYSKIMNNEYMTYLGAVVDAICVHYPTWSLKNIRICTINLYHKDSGTLLIDADFLIQAANTPGFDKKLSIYIRERKSSVRLRLSIDIHACLPLGGQERVFSLRDAVFKRISLYYYRNHKQSISVPFTFLVTEIQKGAGDINRYVVPEDEEGATAANVKETKVNSGPEKIMTLVKRFKITTQLQPDKLDKYSIPLPKIFSSAELAGIVNITLISPAQHTATRQNKLEPIFVGPYKISSVNHPVYEIERTFFPFEKLKSHHDHLTPINFLSLKNLRKGEE</sequence>
<evidence type="ECO:0000313" key="2">
    <source>
        <dbReference type="Proteomes" id="UP000031668"/>
    </source>
</evidence>
<keyword evidence="2" id="KW-1185">Reference proteome</keyword>
<accession>A0A0C2M629</accession>
<protein>
    <submittedName>
        <fullName evidence="1">Uncharacterized protein</fullName>
    </submittedName>
</protein>
<gene>
    <name evidence="1" type="ORF">RF11_04777</name>
</gene>